<dbReference type="NCBIfam" id="TIGR01352">
    <property type="entry name" value="tonB_Cterm"/>
    <property type="match status" value="1"/>
</dbReference>
<comment type="similarity">
    <text evidence="2">Belongs to the TonB family.</text>
</comment>
<dbReference type="PROSITE" id="PS52015">
    <property type="entry name" value="TONB_CTD"/>
    <property type="match status" value="1"/>
</dbReference>
<gene>
    <name evidence="12" type="ORF">IDJ75_06015</name>
</gene>
<evidence type="ECO:0000313" key="13">
    <source>
        <dbReference type="Proteomes" id="UP000618754"/>
    </source>
</evidence>
<evidence type="ECO:0000256" key="7">
    <source>
        <dbReference type="ARBA" id="ARBA00022927"/>
    </source>
</evidence>
<dbReference type="Proteomes" id="UP000618754">
    <property type="component" value="Unassembled WGS sequence"/>
</dbReference>
<evidence type="ECO:0000256" key="3">
    <source>
        <dbReference type="ARBA" id="ARBA00022448"/>
    </source>
</evidence>
<dbReference type="InterPro" id="IPR051045">
    <property type="entry name" value="TonB-dependent_transducer"/>
</dbReference>
<dbReference type="InterPro" id="IPR037682">
    <property type="entry name" value="TonB_C"/>
</dbReference>
<evidence type="ECO:0000256" key="8">
    <source>
        <dbReference type="ARBA" id="ARBA00022989"/>
    </source>
</evidence>
<keyword evidence="13" id="KW-1185">Reference proteome</keyword>
<dbReference type="SUPFAM" id="SSF74653">
    <property type="entry name" value="TolA/TonB C-terminal domain"/>
    <property type="match status" value="1"/>
</dbReference>
<sequence length="133" mass="14864">MKRFLTTISCLCLFAIAKAQTPATPPEVIEIEETKPKVDTSERPPTFVGGEKQLAKYFSRNLRELFNPNTHGSVIISFVIEKDGSVTEAKVVRGVSDDADAEALRVIKKMPKWNPGIQNNQPVRVQYSMPITF</sequence>
<proteinExistence type="inferred from homology"/>
<keyword evidence="6" id="KW-0812">Transmembrane</keyword>
<reference evidence="12 13" key="1">
    <citation type="submission" date="2020-09" db="EMBL/GenBank/DDBJ databases">
        <title>Novel species of Mucilaginibacter isolated from a glacier on the Tibetan Plateau.</title>
        <authorList>
            <person name="Liu Q."/>
            <person name="Xin Y.-H."/>
        </authorList>
    </citation>
    <scope>NUCLEOTIDE SEQUENCE [LARGE SCALE GENOMIC DNA]</scope>
    <source>
        <strain evidence="12 13">CGMCC 1.13878</strain>
    </source>
</reference>
<keyword evidence="8" id="KW-1133">Transmembrane helix</keyword>
<name>A0ABR7X5D4_9SPHI</name>
<dbReference type="InterPro" id="IPR006260">
    <property type="entry name" value="TonB/TolA_C"/>
</dbReference>
<evidence type="ECO:0000313" key="12">
    <source>
        <dbReference type="EMBL" id="MBD1384825.1"/>
    </source>
</evidence>
<dbReference type="RefSeq" id="WP_191174672.1">
    <property type="nucleotide sequence ID" value="NZ_JACWMW010000001.1"/>
</dbReference>
<keyword evidence="4" id="KW-1003">Cell membrane</keyword>
<feature type="chain" id="PRO_5045596858" evidence="10">
    <location>
        <begin position="20"/>
        <end position="133"/>
    </location>
</feature>
<comment type="subcellular location">
    <subcellularLocation>
        <location evidence="1">Cell inner membrane</location>
        <topology evidence="1">Single-pass membrane protein</topology>
        <orientation evidence="1">Periplasmic side</orientation>
    </subcellularLocation>
</comment>
<evidence type="ECO:0000256" key="9">
    <source>
        <dbReference type="ARBA" id="ARBA00023136"/>
    </source>
</evidence>
<organism evidence="12 13">
    <name type="scientific">Mucilaginibacter rigui</name>
    <dbReference type="NCBI Taxonomy" id="534635"/>
    <lineage>
        <taxon>Bacteria</taxon>
        <taxon>Pseudomonadati</taxon>
        <taxon>Bacteroidota</taxon>
        <taxon>Sphingobacteriia</taxon>
        <taxon>Sphingobacteriales</taxon>
        <taxon>Sphingobacteriaceae</taxon>
        <taxon>Mucilaginibacter</taxon>
    </lineage>
</organism>
<evidence type="ECO:0000256" key="1">
    <source>
        <dbReference type="ARBA" id="ARBA00004383"/>
    </source>
</evidence>
<keyword evidence="10" id="KW-0732">Signal</keyword>
<feature type="signal peptide" evidence="10">
    <location>
        <begin position="1"/>
        <end position="19"/>
    </location>
</feature>
<feature type="domain" description="TonB C-terminal" evidence="11">
    <location>
        <begin position="46"/>
        <end position="133"/>
    </location>
</feature>
<keyword evidence="5" id="KW-0997">Cell inner membrane</keyword>
<evidence type="ECO:0000259" key="11">
    <source>
        <dbReference type="PROSITE" id="PS52015"/>
    </source>
</evidence>
<evidence type="ECO:0000256" key="10">
    <source>
        <dbReference type="SAM" id="SignalP"/>
    </source>
</evidence>
<dbReference type="EMBL" id="JACWMW010000001">
    <property type="protein sequence ID" value="MBD1384825.1"/>
    <property type="molecule type" value="Genomic_DNA"/>
</dbReference>
<evidence type="ECO:0000256" key="4">
    <source>
        <dbReference type="ARBA" id="ARBA00022475"/>
    </source>
</evidence>
<keyword evidence="3" id="KW-0813">Transport</keyword>
<keyword evidence="9" id="KW-0472">Membrane</keyword>
<dbReference type="Pfam" id="PF03544">
    <property type="entry name" value="TonB_C"/>
    <property type="match status" value="1"/>
</dbReference>
<evidence type="ECO:0000256" key="6">
    <source>
        <dbReference type="ARBA" id="ARBA00022692"/>
    </source>
</evidence>
<protein>
    <submittedName>
        <fullName evidence="12">Energy transducer TonB</fullName>
    </submittedName>
</protein>
<dbReference type="Gene3D" id="3.30.1150.10">
    <property type="match status" value="1"/>
</dbReference>
<accession>A0ABR7X5D4</accession>
<keyword evidence="7" id="KW-0653">Protein transport</keyword>
<dbReference type="PANTHER" id="PTHR33446">
    <property type="entry name" value="PROTEIN TONB-RELATED"/>
    <property type="match status" value="1"/>
</dbReference>
<dbReference type="PANTHER" id="PTHR33446:SF2">
    <property type="entry name" value="PROTEIN TONB"/>
    <property type="match status" value="1"/>
</dbReference>
<evidence type="ECO:0000256" key="5">
    <source>
        <dbReference type="ARBA" id="ARBA00022519"/>
    </source>
</evidence>
<comment type="caution">
    <text evidence="12">The sequence shown here is derived from an EMBL/GenBank/DDBJ whole genome shotgun (WGS) entry which is preliminary data.</text>
</comment>
<evidence type="ECO:0000256" key="2">
    <source>
        <dbReference type="ARBA" id="ARBA00006555"/>
    </source>
</evidence>